<dbReference type="Gene3D" id="1.10.357.10">
    <property type="entry name" value="Tetracycline Repressor, domain 2"/>
    <property type="match status" value="1"/>
</dbReference>
<evidence type="ECO:0000256" key="4">
    <source>
        <dbReference type="PROSITE-ProRule" id="PRU00335"/>
    </source>
</evidence>
<dbReference type="Proteomes" id="UP000183376">
    <property type="component" value="Chromosome I"/>
</dbReference>
<evidence type="ECO:0000313" key="7">
    <source>
        <dbReference type="Proteomes" id="UP000183376"/>
    </source>
</evidence>
<keyword evidence="1" id="KW-0805">Transcription regulation</keyword>
<evidence type="ECO:0000313" key="6">
    <source>
        <dbReference type="EMBL" id="SDM47594.1"/>
    </source>
</evidence>
<dbReference type="eggNOG" id="COG1309">
    <property type="taxonomic scope" value="Bacteria"/>
</dbReference>
<feature type="domain" description="HTH tetR-type" evidence="5">
    <location>
        <begin position="6"/>
        <end position="66"/>
    </location>
</feature>
<evidence type="ECO:0000256" key="3">
    <source>
        <dbReference type="ARBA" id="ARBA00023163"/>
    </source>
</evidence>
<keyword evidence="3" id="KW-0804">Transcription</keyword>
<proteinExistence type="predicted"/>
<gene>
    <name evidence="6" type="ORF">SAMN04489726_1815</name>
</gene>
<dbReference type="AlphaFoldDB" id="A0A1G9TJE7"/>
<dbReference type="InterPro" id="IPR001647">
    <property type="entry name" value="HTH_TetR"/>
</dbReference>
<dbReference type="OrthoDB" id="9805134at2"/>
<dbReference type="RefSeq" id="WP_030431700.1">
    <property type="nucleotide sequence ID" value="NZ_JOEF01000020.1"/>
</dbReference>
<dbReference type="Pfam" id="PF16925">
    <property type="entry name" value="TetR_C_13"/>
    <property type="match status" value="1"/>
</dbReference>
<dbReference type="InterPro" id="IPR011075">
    <property type="entry name" value="TetR_C"/>
</dbReference>
<feature type="DNA-binding region" description="H-T-H motif" evidence="4">
    <location>
        <begin position="29"/>
        <end position="48"/>
    </location>
</feature>
<evidence type="ECO:0000256" key="2">
    <source>
        <dbReference type="ARBA" id="ARBA00023125"/>
    </source>
</evidence>
<sequence>MGRPREFDDTAAVDAAMEVFWRKGYEATTTQDLCDSTGLGRGSLYNAFGSKRGLYEAALRRYSVVGPQGQLEILERPGSVKERLRALMVWCVDVDMADPERKGCLAINAAVDASGRTSEIAELAHKQFVRLEQTICHLMAVGQSTGELSTERSPLQAARFFQSAYYGLRVLGKVTDDRAALLDVIEGTLSAL</sequence>
<dbReference type="SUPFAM" id="SSF46689">
    <property type="entry name" value="Homeodomain-like"/>
    <property type="match status" value="1"/>
</dbReference>
<dbReference type="PANTHER" id="PTHR47506">
    <property type="entry name" value="TRANSCRIPTIONAL REGULATORY PROTEIN"/>
    <property type="match status" value="1"/>
</dbReference>
<organism evidence="6 7">
    <name type="scientific">Allokutzneria albata</name>
    <name type="common">Kibdelosporangium albatum</name>
    <dbReference type="NCBI Taxonomy" id="211114"/>
    <lineage>
        <taxon>Bacteria</taxon>
        <taxon>Bacillati</taxon>
        <taxon>Actinomycetota</taxon>
        <taxon>Actinomycetes</taxon>
        <taxon>Pseudonocardiales</taxon>
        <taxon>Pseudonocardiaceae</taxon>
        <taxon>Allokutzneria</taxon>
    </lineage>
</organism>
<accession>A0A1G9TJE7</accession>
<keyword evidence="7" id="KW-1185">Reference proteome</keyword>
<dbReference type="PROSITE" id="PS50977">
    <property type="entry name" value="HTH_TETR_2"/>
    <property type="match status" value="1"/>
</dbReference>
<evidence type="ECO:0000259" key="5">
    <source>
        <dbReference type="PROSITE" id="PS50977"/>
    </source>
</evidence>
<dbReference type="STRING" id="211114.SAMN04489726_1815"/>
<dbReference type="InterPro" id="IPR009057">
    <property type="entry name" value="Homeodomain-like_sf"/>
</dbReference>
<dbReference type="PRINTS" id="PR00455">
    <property type="entry name" value="HTHTETR"/>
</dbReference>
<dbReference type="GO" id="GO:0003677">
    <property type="term" value="F:DNA binding"/>
    <property type="evidence" value="ECO:0007669"/>
    <property type="project" value="UniProtKB-UniRule"/>
</dbReference>
<evidence type="ECO:0000256" key="1">
    <source>
        <dbReference type="ARBA" id="ARBA00023015"/>
    </source>
</evidence>
<dbReference type="EMBL" id="LT629701">
    <property type="protein sequence ID" value="SDM47594.1"/>
    <property type="molecule type" value="Genomic_DNA"/>
</dbReference>
<protein>
    <submittedName>
        <fullName evidence="6">DNA-binding transcriptional regulator, AcrR family</fullName>
    </submittedName>
</protein>
<dbReference type="Pfam" id="PF00440">
    <property type="entry name" value="TetR_N"/>
    <property type="match status" value="1"/>
</dbReference>
<keyword evidence="2 4" id="KW-0238">DNA-binding</keyword>
<dbReference type="PANTHER" id="PTHR47506:SF10">
    <property type="entry name" value="TRANSCRIPTIONAL REGULATORY PROTEIN"/>
    <property type="match status" value="1"/>
</dbReference>
<dbReference type="Gene3D" id="1.10.10.60">
    <property type="entry name" value="Homeodomain-like"/>
    <property type="match status" value="1"/>
</dbReference>
<dbReference type="PROSITE" id="PS01081">
    <property type="entry name" value="HTH_TETR_1"/>
    <property type="match status" value="1"/>
</dbReference>
<reference evidence="6 7" key="1">
    <citation type="submission" date="2016-10" db="EMBL/GenBank/DDBJ databases">
        <authorList>
            <person name="de Groot N.N."/>
        </authorList>
    </citation>
    <scope>NUCLEOTIDE SEQUENCE [LARGE SCALE GENOMIC DNA]</scope>
    <source>
        <strain evidence="6 7">DSM 44149</strain>
    </source>
</reference>
<dbReference type="InterPro" id="IPR023772">
    <property type="entry name" value="DNA-bd_HTH_TetR-type_CS"/>
</dbReference>
<dbReference type="InterPro" id="IPR036271">
    <property type="entry name" value="Tet_transcr_reg_TetR-rel_C_sf"/>
</dbReference>
<dbReference type="SUPFAM" id="SSF48498">
    <property type="entry name" value="Tetracyclin repressor-like, C-terminal domain"/>
    <property type="match status" value="1"/>
</dbReference>
<name>A0A1G9TJE7_ALLAB</name>